<dbReference type="InterPro" id="IPR006143">
    <property type="entry name" value="RND_pump_MFP"/>
</dbReference>
<name>K0NNK5_DESTT</name>
<organism evidence="6 7">
    <name type="scientific">Desulfobacula toluolica (strain DSM 7467 / Tol2)</name>
    <dbReference type="NCBI Taxonomy" id="651182"/>
    <lineage>
        <taxon>Bacteria</taxon>
        <taxon>Pseudomonadati</taxon>
        <taxon>Thermodesulfobacteriota</taxon>
        <taxon>Desulfobacteria</taxon>
        <taxon>Desulfobacterales</taxon>
        <taxon>Desulfobacteraceae</taxon>
        <taxon>Desulfobacula</taxon>
    </lineage>
</organism>
<feature type="domain" description="Multidrug resistance protein MdtA-like C-terminal permuted SH3" evidence="5">
    <location>
        <begin position="314"/>
        <end position="359"/>
    </location>
</feature>
<dbReference type="GO" id="GO:1990281">
    <property type="term" value="C:efflux pump complex"/>
    <property type="evidence" value="ECO:0007669"/>
    <property type="project" value="TreeGrafter"/>
</dbReference>
<feature type="domain" description="Multidrug resistance protein MdtA-like barrel-sandwich hybrid" evidence="4">
    <location>
        <begin position="76"/>
        <end position="218"/>
    </location>
</feature>
<evidence type="ECO:0000313" key="7">
    <source>
        <dbReference type="Proteomes" id="UP000007347"/>
    </source>
</evidence>
<reference evidence="6 7" key="1">
    <citation type="journal article" date="2013" name="Environ. Microbiol.">
        <title>Complete genome, catabolic sub-proteomes and key-metabolites of Desulfobacula toluolica Tol2, a marine, aromatic compound-degrading, sulfate-reducing bacterium.</title>
        <authorList>
            <person name="Wohlbrand L."/>
            <person name="Jacob J.H."/>
            <person name="Kube M."/>
            <person name="Mussmann M."/>
            <person name="Jarling R."/>
            <person name="Beck A."/>
            <person name="Amann R."/>
            <person name="Wilkes H."/>
            <person name="Reinhardt R."/>
            <person name="Rabus R."/>
        </authorList>
    </citation>
    <scope>NUCLEOTIDE SEQUENCE [LARGE SCALE GENOMIC DNA]</scope>
    <source>
        <strain evidence="7">DSM 7467 / Tol2</strain>
    </source>
</reference>
<keyword evidence="3" id="KW-0813">Transport</keyword>
<dbReference type="NCBIfam" id="TIGR01730">
    <property type="entry name" value="RND_mfp"/>
    <property type="match status" value="1"/>
</dbReference>
<evidence type="ECO:0000256" key="1">
    <source>
        <dbReference type="ARBA" id="ARBA00004196"/>
    </source>
</evidence>
<dbReference type="AlphaFoldDB" id="K0NNK5"/>
<evidence type="ECO:0000256" key="3">
    <source>
        <dbReference type="ARBA" id="ARBA00022448"/>
    </source>
</evidence>
<dbReference type="HOGENOM" id="CLU_018816_18_2_7"/>
<dbReference type="Gene3D" id="1.10.287.470">
    <property type="entry name" value="Helix hairpin bin"/>
    <property type="match status" value="1"/>
</dbReference>
<dbReference type="InterPro" id="IPR058627">
    <property type="entry name" value="MdtA-like_C"/>
</dbReference>
<sequence length="389" mass="43619">MHNGVNHMKIFNIRMLLPALVLLIGCTLTTLMIAFEEEEPMMAASIPPMSVETIYARVQDYQIQIPAWGFIQPEEIINIRVEVPGKIKVVSDYIFNGAHVKKGDLLFTIDDQNYKNSLARATAAKDIELQALEIEKGRQAIAKAEWGLLEESRRQGAKNNSLALRKPQLKEREAAVRIAAAKEGQARLDLERTRIHSPCNGIILSEDIASGRILDNGDIGLTIACTDNYQINALFSAGYSIIPESDRVKITTRSEKYEGIIKSVFSHIHPQTRQRQVLVQFKGRQVTIGEYARLLLPGPFFEKAMLLPEKALRPEKTVWVLDKDNKLDVRTVTILARDMENLVIGSGITLYDKIIITHISSPLKGMILSELSDKVAKYQHSITPGEPEK</sequence>
<dbReference type="PATRIC" id="fig|651182.5.peg.2591"/>
<dbReference type="GO" id="GO:0015562">
    <property type="term" value="F:efflux transmembrane transporter activity"/>
    <property type="evidence" value="ECO:0007669"/>
    <property type="project" value="TreeGrafter"/>
</dbReference>
<keyword evidence="7" id="KW-1185">Reference proteome</keyword>
<evidence type="ECO:0000313" key="6">
    <source>
        <dbReference type="EMBL" id="CCK80347.1"/>
    </source>
</evidence>
<evidence type="ECO:0000259" key="5">
    <source>
        <dbReference type="Pfam" id="PF25967"/>
    </source>
</evidence>
<dbReference type="Pfam" id="PF25967">
    <property type="entry name" value="RND-MFP_C"/>
    <property type="match status" value="1"/>
</dbReference>
<dbReference type="EMBL" id="FO203503">
    <property type="protein sequence ID" value="CCK80347.1"/>
    <property type="molecule type" value="Genomic_DNA"/>
</dbReference>
<evidence type="ECO:0000259" key="4">
    <source>
        <dbReference type="Pfam" id="PF25917"/>
    </source>
</evidence>
<dbReference type="STRING" id="651182.TOL2_C21860"/>
<dbReference type="PANTHER" id="PTHR30469">
    <property type="entry name" value="MULTIDRUG RESISTANCE PROTEIN MDTA"/>
    <property type="match status" value="1"/>
</dbReference>
<comment type="subcellular location">
    <subcellularLocation>
        <location evidence="1">Cell envelope</location>
    </subcellularLocation>
</comment>
<dbReference type="KEGG" id="dto:TOL2_C21860"/>
<proteinExistence type="inferred from homology"/>
<comment type="similarity">
    <text evidence="2">Belongs to the membrane fusion protein (MFP) (TC 8.A.1) family.</text>
</comment>
<accession>K0NNK5</accession>
<dbReference type="Gene3D" id="2.40.50.100">
    <property type="match status" value="1"/>
</dbReference>
<dbReference type="PANTHER" id="PTHR30469:SF33">
    <property type="entry name" value="SLR1207 PROTEIN"/>
    <property type="match status" value="1"/>
</dbReference>
<dbReference type="Proteomes" id="UP000007347">
    <property type="component" value="Chromosome"/>
</dbReference>
<dbReference type="Gene3D" id="2.40.30.170">
    <property type="match status" value="1"/>
</dbReference>
<protein>
    <submittedName>
        <fullName evidence="6">Efflux transporter, RND family, MFP subunit</fullName>
    </submittedName>
</protein>
<dbReference type="SUPFAM" id="SSF111369">
    <property type="entry name" value="HlyD-like secretion proteins"/>
    <property type="match status" value="1"/>
</dbReference>
<evidence type="ECO:0000256" key="2">
    <source>
        <dbReference type="ARBA" id="ARBA00009477"/>
    </source>
</evidence>
<dbReference type="Gene3D" id="2.40.420.20">
    <property type="match status" value="1"/>
</dbReference>
<gene>
    <name evidence="6" type="ordered locus">TOL2_C21860</name>
</gene>
<dbReference type="InterPro" id="IPR058625">
    <property type="entry name" value="MdtA-like_BSH"/>
</dbReference>
<dbReference type="Pfam" id="PF25917">
    <property type="entry name" value="BSH_RND"/>
    <property type="match status" value="1"/>
</dbReference>